<evidence type="ECO:0000313" key="2">
    <source>
        <dbReference type="EMBL" id="ALO44690.1"/>
    </source>
</evidence>
<evidence type="ECO:0000259" key="1">
    <source>
        <dbReference type="Pfam" id="PF14024"/>
    </source>
</evidence>
<protein>
    <recommendedName>
        <fullName evidence="1">DUF4240 domain-containing protein</fullName>
    </recommendedName>
</protein>
<organism evidence="2 3">
    <name type="scientific">Pseudoalteromonas phenolica</name>
    <dbReference type="NCBI Taxonomy" id="161398"/>
    <lineage>
        <taxon>Bacteria</taxon>
        <taxon>Pseudomonadati</taxon>
        <taxon>Pseudomonadota</taxon>
        <taxon>Gammaproteobacteria</taxon>
        <taxon>Alteromonadales</taxon>
        <taxon>Pseudoalteromonadaceae</taxon>
        <taxon>Pseudoalteromonas</taxon>
    </lineage>
</organism>
<dbReference type="KEGG" id="pphe:PP2015_4223"/>
<accession>A0A0S2K9K2</accession>
<dbReference type="STRING" id="161398.PP2015_4223"/>
<dbReference type="OrthoDB" id="6200718at2"/>
<keyword evidence="3" id="KW-1185">Reference proteome</keyword>
<dbReference type="InterPro" id="IPR025334">
    <property type="entry name" value="DUF4240"/>
</dbReference>
<dbReference type="EMBL" id="CP013188">
    <property type="protein sequence ID" value="ALO44690.1"/>
    <property type="molecule type" value="Genomic_DNA"/>
</dbReference>
<dbReference type="AlphaFoldDB" id="A0A0S2K9K2"/>
<dbReference type="Proteomes" id="UP000061457">
    <property type="component" value="Chromosome II"/>
</dbReference>
<reference evidence="2 3" key="1">
    <citation type="submission" date="2015-11" db="EMBL/GenBank/DDBJ databases">
        <authorList>
            <person name="Zhang Y."/>
            <person name="Guo Z."/>
        </authorList>
    </citation>
    <scope>NUCLEOTIDE SEQUENCE [LARGE SCALE GENOMIC DNA]</scope>
    <source>
        <strain evidence="2 3">KCTC 12086</strain>
    </source>
</reference>
<name>A0A0S2K9K2_9GAMM</name>
<evidence type="ECO:0000313" key="3">
    <source>
        <dbReference type="Proteomes" id="UP000061457"/>
    </source>
</evidence>
<dbReference type="RefSeq" id="WP_058032531.1">
    <property type="nucleotide sequence ID" value="NZ_CP013188.1"/>
</dbReference>
<dbReference type="Pfam" id="PF14024">
    <property type="entry name" value="DUF4240"/>
    <property type="match status" value="1"/>
</dbReference>
<dbReference type="PATRIC" id="fig|161398.10.peg.4331"/>
<sequence length="168" mass="20045">MNEQSFWEILDKVKQSPEDSNEVLKSILANSSSKDIEDFDAIYTEKLKNLWHWNNWAVAYIICGCNTEYDFLDFCNWCLLQGKEFNIKLSNKPDELFDYNYPIKDHLPYPYVDELDLVPGLLFEEITGQELPYHQVVNFQPKGKRFKDKPKSLKENYPNLFNKFWKKN</sequence>
<proteinExistence type="predicted"/>
<feature type="domain" description="DUF4240" evidence="1">
    <location>
        <begin position="1"/>
        <end position="124"/>
    </location>
</feature>
<gene>
    <name evidence="2" type="ORF">PP2015_4223</name>
</gene>